<reference evidence="1" key="1">
    <citation type="journal article" date="2015" name="Nature">
        <title>Complex archaea that bridge the gap between prokaryotes and eukaryotes.</title>
        <authorList>
            <person name="Spang A."/>
            <person name="Saw J.H."/>
            <person name="Jorgensen S.L."/>
            <person name="Zaremba-Niedzwiedzka K."/>
            <person name="Martijn J."/>
            <person name="Lind A.E."/>
            <person name="van Eijk R."/>
            <person name="Schleper C."/>
            <person name="Guy L."/>
            <person name="Ettema T.J."/>
        </authorList>
    </citation>
    <scope>NUCLEOTIDE SEQUENCE</scope>
</reference>
<proteinExistence type="predicted"/>
<dbReference type="GO" id="GO:0003676">
    <property type="term" value="F:nucleic acid binding"/>
    <property type="evidence" value="ECO:0007669"/>
    <property type="project" value="InterPro"/>
</dbReference>
<gene>
    <name evidence="1" type="ORF">LCGC14_1643130</name>
</gene>
<protein>
    <recommendedName>
        <fullName evidence="2">DUF91 domain-containing protein</fullName>
    </recommendedName>
</protein>
<dbReference type="EMBL" id="LAZR01013717">
    <property type="protein sequence ID" value="KKM20670.1"/>
    <property type="molecule type" value="Genomic_DNA"/>
</dbReference>
<sequence length="212" mass="24497">MQRICGFCLKELPLLAFGKRKFCTNACKARAFRHLQKTSISEMTEDNLGKIILEEWEKGEFIGFKLWKEQMQLSGSRMDFVGNSNEKEQILVVELKKVGDEQHIGQVLRYGREVISWLISQPRSPIPSDMAFEEAWNMIYPRHLRLAIAAPMFTERFGKAIDVLSAGGIEIEEICLDYSVEYEPPLSSPTKIIPIVPMKEVRDDVQYEKYNF</sequence>
<evidence type="ECO:0008006" key="2">
    <source>
        <dbReference type="Google" id="ProtNLM"/>
    </source>
</evidence>
<dbReference type="InterPro" id="IPR011856">
    <property type="entry name" value="tRNA_endonuc-like_dom_sf"/>
</dbReference>
<organism evidence="1">
    <name type="scientific">marine sediment metagenome</name>
    <dbReference type="NCBI Taxonomy" id="412755"/>
    <lineage>
        <taxon>unclassified sequences</taxon>
        <taxon>metagenomes</taxon>
        <taxon>ecological metagenomes</taxon>
    </lineage>
</organism>
<comment type="caution">
    <text evidence="1">The sequence shown here is derived from an EMBL/GenBank/DDBJ whole genome shotgun (WGS) entry which is preliminary data.</text>
</comment>
<dbReference type="AlphaFoldDB" id="A0A0F9KYU0"/>
<accession>A0A0F9KYU0</accession>
<dbReference type="Gene3D" id="3.40.1350.10">
    <property type="match status" value="1"/>
</dbReference>
<name>A0A0F9KYU0_9ZZZZ</name>
<evidence type="ECO:0000313" key="1">
    <source>
        <dbReference type="EMBL" id="KKM20670.1"/>
    </source>
</evidence>